<dbReference type="KEGG" id="pabo:BCY86_01410"/>
<name>A0A1L6MVE5_9BACT</name>
<dbReference type="GO" id="GO:0005524">
    <property type="term" value="F:ATP binding"/>
    <property type="evidence" value="ECO:0007669"/>
    <property type="project" value="UniProtKB-KW"/>
</dbReference>
<dbReference type="EMBL" id="CP016908">
    <property type="protein sequence ID" value="APR99486.1"/>
    <property type="molecule type" value="Genomic_DNA"/>
</dbReference>
<gene>
    <name evidence="4" type="ORF">BCY86_01410</name>
</gene>
<feature type="domain" description="Sigma-54 factor interaction" evidence="3">
    <location>
        <begin position="1"/>
        <end position="56"/>
    </location>
</feature>
<dbReference type="InterPro" id="IPR027417">
    <property type="entry name" value="P-loop_NTPase"/>
</dbReference>
<dbReference type="SUPFAM" id="SSF52540">
    <property type="entry name" value="P-loop containing nucleoside triphosphate hydrolases"/>
    <property type="match status" value="1"/>
</dbReference>
<dbReference type="GO" id="GO:0006355">
    <property type="term" value="P:regulation of DNA-templated transcription"/>
    <property type="evidence" value="ECO:0007669"/>
    <property type="project" value="InterPro"/>
</dbReference>
<keyword evidence="2" id="KW-0067">ATP-binding</keyword>
<protein>
    <recommendedName>
        <fullName evidence="3">Sigma-54 factor interaction domain-containing protein</fullName>
    </recommendedName>
</protein>
<dbReference type="InterPro" id="IPR002078">
    <property type="entry name" value="Sigma_54_int"/>
</dbReference>
<organism evidence="4 5">
    <name type="scientific">Pajaroellobacter abortibovis</name>
    <dbReference type="NCBI Taxonomy" id="1882918"/>
    <lineage>
        <taxon>Bacteria</taxon>
        <taxon>Pseudomonadati</taxon>
        <taxon>Myxococcota</taxon>
        <taxon>Polyangia</taxon>
        <taxon>Polyangiales</taxon>
        <taxon>Polyangiaceae</taxon>
    </lineage>
</organism>
<evidence type="ECO:0000259" key="3">
    <source>
        <dbReference type="PROSITE" id="PS50045"/>
    </source>
</evidence>
<proteinExistence type="predicted"/>
<sequence>MIAATRRNLVQEINRGSFRSDFYSRIARVKVELPPLCQRLEDIPILVRSMLKDLGELKAYQWVRFEVIH</sequence>
<evidence type="ECO:0000256" key="1">
    <source>
        <dbReference type="ARBA" id="ARBA00022741"/>
    </source>
</evidence>
<dbReference type="Gene3D" id="3.40.50.300">
    <property type="entry name" value="P-loop containing nucleotide triphosphate hydrolases"/>
    <property type="match status" value="1"/>
</dbReference>
<dbReference type="AlphaFoldDB" id="A0A1L6MVE5"/>
<dbReference type="PROSITE" id="PS50045">
    <property type="entry name" value="SIGMA54_INTERACT_4"/>
    <property type="match status" value="1"/>
</dbReference>
<evidence type="ECO:0000313" key="5">
    <source>
        <dbReference type="Proteomes" id="UP000185544"/>
    </source>
</evidence>
<keyword evidence="1" id="KW-0547">Nucleotide-binding</keyword>
<evidence type="ECO:0000256" key="2">
    <source>
        <dbReference type="ARBA" id="ARBA00022840"/>
    </source>
</evidence>
<dbReference type="Proteomes" id="UP000185544">
    <property type="component" value="Chromosome"/>
</dbReference>
<keyword evidence="5" id="KW-1185">Reference proteome</keyword>
<evidence type="ECO:0000313" key="4">
    <source>
        <dbReference type="EMBL" id="APR99486.1"/>
    </source>
</evidence>
<accession>A0A1L6MVE5</accession>
<reference evidence="4 5" key="1">
    <citation type="submission" date="2016-08" db="EMBL/GenBank/DDBJ databases">
        <title>Identification and validation of antigenic proteins from Pajaroellobacter abortibovis using de-novo genome sequence assembly and reverse vaccinology.</title>
        <authorList>
            <person name="Welly B.T."/>
            <person name="Miller M.R."/>
            <person name="Stott J.L."/>
            <person name="Blanchard M.T."/>
            <person name="Islas-Trejo A.D."/>
            <person name="O'Rourke S.M."/>
            <person name="Young A.E."/>
            <person name="Medrano J.F."/>
            <person name="Van Eenennaam A.L."/>
        </authorList>
    </citation>
    <scope>NUCLEOTIDE SEQUENCE [LARGE SCALE GENOMIC DNA]</scope>
    <source>
        <strain evidence="4 5">BTF92-0548A/99-0131</strain>
    </source>
</reference>
<dbReference type="Pfam" id="PF00158">
    <property type="entry name" value="Sigma54_activat"/>
    <property type="match status" value="1"/>
</dbReference>
<dbReference type="STRING" id="1882918.BCY86_01410"/>
<dbReference type="PANTHER" id="PTHR32071">
    <property type="entry name" value="TRANSCRIPTIONAL REGULATORY PROTEIN"/>
    <property type="match status" value="1"/>
</dbReference>